<keyword evidence="8" id="KW-1185">Reference proteome</keyword>
<evidence type="ECO:0000256" key="2">
    <source>
        <dbReference type="ARBA" id="ARBA00023134"/>
    </source>
</evidence>
<feature type="domain" description="CP-type G" evidence="6">
    <location>
        <begin position="107"/>
        <end position="287"/>
    </location>
</feature>
<keyword evidence="3" id="KW-0694">RNA-binding</keyword>
<keyword evidence="1 3" id="KW-0547">Nucleotide-binding</keyword>
<dbReference type="PROSITE" id="PS50936">
    <property type="entry name" value="ENGC_GTPASE"/>
    <property type="match status" value="1"/>
</dbReference>
<evidence type="ECO:0000313" key="8">
    <source>
        <dbReference type="Proteomes" id="UP000602653"/>
    </source>
</evidence>
<dbReference type="EMBL" id="CP070228">
    <property type="protein sequence ID" value="QRV02476.1"/>
    <property type="molecule type" value="Genomic_DNA"/>
</dbReference>
<dbReference type="RefSeq" id="WP_204424942.1">
    <property type="nucleotide sequence ID" value="NZ_CP070228.1"/>
</dbReference>
<keyword evidence="3" id="KW-0862">Zinc</keyword>
<feature type="compositionally biased region" description="Basic and acidic residues" evidence="4">
    <location>
        <begin position="1"/>
        <end position="13"/>
    </location>
</feature>
<feature type="compositionally biased region" description="Low complexity" evidence="4">
    <location>
        <begin position="198"/>
        <end position="207"/>
    </location>
</feature>
<dbReference type="PROSITE" id="PS51721">
    <property type="entry name" value="G_CP"/>
    <property type="match status" value="1"/>
</dbReference>
<dbReference type="Gene3D" id="3.40.50.300">
    <property type="entry name" value="P-loop containing nucleotide triphosphate hydrolases"/>
    <property type="match status" value="1"/>
</dbReference>
<dbReference type="InterPro" id="IPR027417">
    <property type="entry name" value="P-loop_NTPase"/>
</dbReference>
<keyword evidence="3" id="KW-0699">rRNA-binding</keyword>
<name>A0ABX7IHM0_9ACTO</name>
<dbReference type="Pfam" id="PF03193">
    <property type="entry name" value="RsgA_GTPase"/>
    <property type="match status" value="2"/>
</dbReference>
<comment type="subunit">
    <text evidence="3">Monomer. Associates with 30S ribosomal subunit, binds 16S rRNA.</text>
</comment>
<feature type="binding site" evidence="3">
    <location>
        <begin position="161"/>
        <end position="164"/>
    </location>
    <ligand>
        <name>GTP</name>
        <dbReference type="ChEBI" id="CHEBI:37565"/>
    </ligand>
</feature>
<dbReference type="InterPro" id="IPR004881">
    <property type="entry name" value="Ribosome_biogen_GTPase_RsgA"/>
</dbReference>
<dbReference type="EC" id="3.6.1.-" evidence="3"/>
<keyword evidence="3" id="KW-0690">Ribosome biogenesis</keyword>
<accession>A0ABX7IHM0</accession>
<evidence type="ECO:0000256" key="1">
    <source>
        <dbReference type="ARBA" id="ARBA00022741"/>
    </source>
</evidence>
<feature type="region of interest" description="Disordered" evidence="4">
    <location>
        <begin position="191"/>
        <end position="211"/>
    </location>
</feature>
<keyword evidence="3" id="KW-0963">Cytoplasm</keyword>
<dbReference type="NCBIfam" id="TIGR00157">
    <property type="entry name" value="ribosome small subunit-dependent GTPase A"/>
    <property type="match status" value="1"/>
</dbReference>
<evidence type="ECO:0000259" key="6">
    <source>
        <dbReference type="PROSITE" id="PS51721"/>
    </source>
</evidence>
<dbReference type="CDD" id="cd01854">
    <property type="entry name" value="YjeQ_EngC"/>
    <property type="match status" value="1"/>
</dbReference>
<dbReference type="Proteomes" id="UP000602653">
    <property type="component" value="Chromosome"/>
</dbReference>
<feature type="region of interest" description="Disordered" evidence="4">
    <location>
        <begin position="1"/>
        <end position="33"/>
    </location>
</feature>
<keyword evidence="3" id="KW-0479">Metal-binding</keyword>
<dbReference type="HAMAP" id="MF_01820">
    <property type="entry name" value="GTPase_RsgA"/>
    <property type="match status" value="1"/>
</dbReference>
<reference evidence="7 8" key="1">
    <citation type="submission" date="2021-02" db="EMBL/GenBank/DDBJ databases">
        <title>Complete Genome Sequence of Arcanobacterium phocisimile strain DSM 26142T from a harbour seal.</title>
        <authorList>
            <person name="Borowiak M."/>
            <person name="Alssahen M."/>
            <person name="Malorny B."/>
            <person name="Laemmler C."/>
            <person name="Siebert U."/>
            <person name="Ploetz M."/>
            <person name="Abdulmawjood A."/>
        </authorList>
    </citation>
    <scope>NUCLEOTIDE SEQUENCE [LARGE SCALE GENOMIC DNA]</scope>
    <source>
        <strain evidence="7 8">DSM 26142</strain>
    </source>
</reference>
<dbReference type="Gene3D" id="1.10.40.50">
    <property type="entry name" value="Probable gtpase engc, domain 3"/>
    <property type="match status" value="1"/>
</dbReference>
<evidence type="ECO:0000256" key="4">
    <source>
        <dbReference type="SAM" id="MobiDB-lite"/>
    </source>
</evidence>
<proteinExistence type="inferred from homology"/>
<evidence type="ECO:0000259" key="5">
    <source>
        <dbReference type="PROSITE" id="PS50936"/>
    </source>
</evidence>
<feature type="binding site" evidence="3">
    <location>
        <begin position="229"/>
        <end position="237"/>
    </location>
    <ligand>
        <name>GTP</name>
        <dbReference type="ChEBI" id="CHEBI:37565"/>
    </ligand>
</feature>
<evidence type="ECO:0000256" key="3">
    <source>
        <dbReference type="HAMAP-Rule" id="MF_01820"/>
    </source>
</evidence>
<dbReference type="PANTHER" id="PTHR32120">
    <property type="entry name" value="SMALL RIBOSOMAL SUBUNIT BIOGENESIS GTPASE RSGA"/>
    <property type="match status" value="1"/>
</dbReference>
<dbReference type="PANTHER" id="PTHR32120:SF11">
    <property type="entry name" value="SMALL RIBOSOMAL SUBUNIT BIOGENESIS GTPASE RSGA 1, MITOCHONDRIAL-RELATED"/>
    <property type="match status" value="1"/>
</dbReference>
<gene>
    <name evidence="3 7" type="primary">rsgA</name>
    <name evidence="7" type="ORF">JTE88_01585</name>
</gene>
<comment type="function">
    <text evidence="3">One of several proteins that assist in the late maturation steps of the functional core of the 30S ribosomal subunit. Helps release RbfA from mature subunits. May play a role in the assembly of ribosomal proteins into the subunit. Circularly permuted GTPase that catalyzes slow GTP hydrolysis, GTPase activity is stimulated by the 30S ribosomal subunit.</text>
</comment>
<comment type="similarity">
    <text evidence="3">Belongs to the TRAFAC class YlqF/YawG GTPase family. RsgA subfamily.</text>
</comment>
<feature type="binding site" evidence="3">
    <location>
        <position position="317"/>
    </location>
    <ligand>
        <name>Zn(2+)</name>
        <dbReference type="ChEBI" id="CHEBI:29105"/>
    </ligand>
</feature>
<keyword evidence="2 3" id="KW-0342">GTP-binding</keyword>
<sequence length="357" mass="38308">MSRRDIGTDDYRVKVRPGKPSRPRTKIRPDYSQAPRGRVYRVDRGRYHVRMIDSGTDVIAVKARELGRRGIVVGDVCAMVGDLSGRKDTLARIAEVDERSTVLRRVGEEGEAAGNERIIVANADQLVIVAALAQPEPRTGMIDRCVVAAYDAGMDVILALTKSDLAPADELRSIYEPMGLDIVVTSVVDPAEAEAEASSEPGAGSESEPTDGLAELRDKLTGRVSVLVGHSGVGKSTLINALIPQATRETGHVNGVTGRGRHTSTSAMAFDYLGNGTVIDTPGVRTFGLAHVTPDGLLRGFPDLDDIAENCPRGCTHEDGVIECALDDPQFVEPGSMAATRVESFRRLLASRGKPEW</sequence>
<dbReference type="InterPro" id="IPR010914">
    <property type="entry name" value="RsgA_GTPase_dom"/>
</dbReference>
<evidence type="ECO:0000313" key="7">
    <source>
        <dbReference type="EMBL" id="QRV02476.1"/>
    </source>
</evidence>
<dbReference type="SUPFAM" id="SSF52540">
    <property type="entry name" value="P-loop containing nucleoside triphosphate hydrolases"/>
    <property type="match status" value="1"/>
</dbReference>
<keyword evidence="3" id="KW-0378">Hydrolase</keyword>
<organism evidence="7 8">
    <name type="scientific">Arcanobacterium phocisimile</name>
    <dbReference type="NCBI Taxonomy" id="1302235"/>
    <lineage>
        <taxon>Bacteria</taxon>
        <taxon>Bacillati</taxon>
        <taxon>Actinomycetota</taxon>
        <taxon>Actinomycetes</taxon>
        <taxon>Actinomycetales</taxon>
        <taxon>Actinomycetaceae</taxon>
        <taxon>Arcanobacterium</taxon>
    </lineage>
</organism>
<dbReference type="InterPro" id="IPR030378">
    <property type="entry name" value="G_CP_dom"/>
</dbReference>
<feature type="binding site" evidence="3">
    <location>
        <position position="311"/>
    </location>
    <ligand>
        <name>Zn(2+)</name>
        <dbReference type="ChEBI" id="CHEBI:29105"/>
    </ligand>
</feature>
<comment type="cofactor">
    <cofactor evidence="3">
        <name>Zn(2+)</name>
        <dbReference type="ChEBI" id="CHEBI:29105"/>
    </cofactor>
    <text evidence="3">Binds 1 zinc ion per subunit.</text>
</comment>
<feature type="compositionally biased region" description="Basic residues" evidence="4">
    <location>
        <begin position="14"/>
        <end position="26"/>
    </location>
</feature>
<feature type="binding site" evidence="3">
    <location>
        <position position="324"/>
    </location>
    <ligand>
        <name>Zn(2+)</name>
        <dbReference type="ChEBI" id="CHEBI:29105"/>
    </ligand>
</feature>
<feature type="binding site" evidence="3">
    <location>
        <position position="315"/>
    </location>
    <ligand>
        <name>Zn(2+)</name>
        <dbReference type="ChEBI" id="CHEBI:29105"/>
    </ligand>
</feature>
<protein>
    <recommendedName>
        <fullName evidence="3">Small ribosomal subunit biogenesis GTPase RsgA</fullName>
        <ecNumber evidence="3">3.6.1.-</ecNumber>
    </recommendedName>
</protein>
<feature type="domain" description="EngC GTPase" evidence="5">
    <location>
        <begin position="121"/>
        <end position="285"/>
    </location>
</feature>
<comment type="subcellular location">
    <subcellularLocation>
        <location evidence="3">Cytoplasm</location>
    </subcellularLocation>
</comment>